<dbReference type="EMBL" id="MWAK01000201">
    <property type="protein sequence ID" value="OPZ91115.1"/>
    <property type="molecule type" value="Genomic_DNA"/>
</dbReference>
<dbReference type="Gene3D" id="4.10.520.10">
    <property type="entry name" value="IHF-like DNA-binding proteins"/>
    <property type="match status" value="1"/>
</dbReference>
<dbReference type="GO" id="GO:0003677">
    <property type="term" value="F:DNA binding"/>
    <property type="evidence" value="ECO:0007669"/>
    <property type="project" value="UniProtKB-KW"/>
</dbReference>
<proteinExistence type="inferred from homology"/>
<dbReference type="PANTHER" id="PTHR33175">
    <property type="entry name" value="DNA-BINDING PROTEIN HU"/>
    <property type="match status" value="1"/>
</dbReference>
<dbReference type="InterPro" id="IPR010992">
    <property type="entry name" value="IHF-like_DNA-bd_dom_sf"/>
</dbReference>
<dbReference type="Pfam" id="PF00216">
    <property type="entry name" value="Bac_DNA_binding"/>
    <property type="match status" value="1"/>
</dbReference>
<evidence type="ECO:0000256" key="3">
    <source>
        <dbReference type="RuleBase" id="RU003939"/>
    </source>
</evidence>
<keyword evidence="1" id="KW-0226">DNA condensation</keyword>
<dbReference type="GO" id="GO:0005829">
    <property type="term" value="C:cytosol"/>
    <property type="evidence" value="ECO:0007669"/>
    <property type="project" value="TreeGrafter"/>
</dbReference>
<comment type="similarity">
    <text evidence="3">Belongs to the bacterial histone-like protein family.</text>
</comment>
<sequence>MRRVTIVKAVANKTGLEQKMVARLIKEFLAETETALLAGQPVQLRPLGTLLPRRRRAKTGRNPFTNQPIPVPEHLTLVFKPSRRIKKRLNQ</sequence>
<dbReference type="SMART" id="SM00411">
    <property type="entry name" value="BHL"/>
    <property type="match status" value="1"/>
</dbReference>
<organism evidence="4">
    <name type="scientific">candidate division TA06 bacterium ADurb.Bin417</name>
    <dbReference type="NCBI Taxonomy" id="1852828"/>
    <lineage>
        <taxon>Bacteria</taxon>
        <taxon>Bacteria division TA06</taxon>
    </lineage>
</organism>
<evidence type="ECO:0000313" key="4">
    <source>
        <dbReference type="EMBL" id="OPZ91115.1"/>
    </source>
</evidence>
<dbReference type="CDD" id="cd13832">
    <property type="entry name" value="IHF"/>
    <property type="match status" value="1"/>
</dbReference>
<keyword evidence="2 4" id="KW-0238">DNA-binding</keyword>
<dbReference type="Proteomes" id="UP000485484">
    <property type="component" value="Unassembled WGS sequence"/>
</dbReference>
<dbReference type="SUPFAM" id="SSF47729">
    <property type="entry name" value="IHF-like DNA-binding proteins"/>
    <property type="match status" value="1"/>
</dbReference>
<dbReference type="AlphaFoldDB" id="A0A1V5MDA1"/>
<accession>A0A1V5MDA1</accession>
<name>A0A1V5MDA1_UNCT6</name>
<dbReference type="PANTHER" id="PTHR33175:SF3">
    <property type="entry name" value="DNA-BINDING PROTEIN HU-BETA"/>
    <property type="match status" value="1"/>
</dbReference>
<evidence type="ECO:0000256" key="2">
    <source>
        <dbReference type="ARBA" id="ARBA00023125"/>
    </source>
</evidence>
<reference evidence="4" key="1">
    <citation type="submission" date="2017-02" db="EMBL/GenBank/DDBJ databases">
        <title>Delving into the versatile metabolic prowess of the omnipresent phylum Bacteroidetes.</title>
        <authorList>
            <person name="Nobu M.K."/>
            <person name="Mei R."/>
            <person name="Narihiro T."/>
            <person name="Kuroda K."/>
            <person name="Liu W.-T."/>
        </authorList>
    </citation>
    <scope>NUCLEOTIDE SEQUENCE</scope>
    <source>
        <strain evidence="4">ADurb.Bin417</strain>
    </source>
</reference>
<dbReference type="GO" id="GO:0030261">
    <property type="term" value="P:chromosome condensation"/>
    <property type="evidence" value="ECO:0007669"/>
    <property type="project" value="UniProtKB-KW"/>
</dbReference>
<comment type="caution">
    <text evidence="4">The sequence shown here is derived from an EMBL/GenBank/DDBJ whole genome shotgun (WGS) entry which is preliminary data.</text>
</comment>
<gene>
    <name evidence="4" type="ORF">BWY73_01172</name>
</gene>
<dbReference type="InterPro" id="IPR000119">
    <property type="entry name" value="Hist_DNA-bd"/>
</dbReference>
<dbReference type="GO" id="GO:0030527">
    <property type="term" value="F:structural constituent of chromatin"/>
    <property type="evidence" value="ECO:0007669"/>
    <property type="project" value="InterPro"/>
</dbReference>
<protein>
    <submittedName>
        <fullName evidence="4">DNA-binding protein HU</fullName>
    </submittedName>
</protein>
<evidence type="ECO:0000256" key="1">
    <source>
        <dbReference type="ARBA" id="ARBA00023067"/>
    </source>
</evidence>